<evidence type="ECO:0000256" key="1">
    <source>
        <dbReference type="ARBA" id="ARBA00004141"/>
    </source>
</evidence>
<dbReference type="GO" id="GO:0000271">
    <property type="term" value="P:polysaccharide biosynthetic process"/>
    <property type="evidence" value="ECO:0007669"/>
    <property type="project" value="InterPro"/>
</dbReference>
<evidence type="ECO:0000313" key="9">
    <source>
        <dbReference type="Proteomes" id="UP000033070"/>
    </source>
</evidence>
<protein>
    <recommendedName>
        <fullName evidence="7">GtrA/DPMS transmembrane domain-containing protein</fullName>
    </recommendedName>
</protein>
<keyword evidence="9" id="KW-1185">Reference proteome</keyword>
<keyword evidence="5 6" id="KW-0472">Membrane</keyword>
<dbReference type="Pfam" id="PF04138">
    <property type="entry name" value="GtrA_DPMS_TM"/>
    <property type="match status" value="1"/>
</dbReference>
<evidence type="ECO:0000256" key="5">
    <source>
        <dbReference type="ARBA" id="ARBA00023136"/>
    </source>
</evidence>
<evidence type="ECO:0000256" key="3">
    <source>
        <dbReference type="ARBA" id="ARBA00022692"/>
    </source>
</evidence>
<evidence type="ECO:0000259" key="7">
    <source>
        <dbReference type="Pfam" id="PF04138"/>
    </source>
</evidence>
<keyword evidence="3 6" id="KW-0812">Transmembrane</keyword>
<reference evidence="8 9" key="1">
    <citation type="submission" date="2018-06" db="EMBL/GenBank/DDBJ databases">
        <title>OYT1 Genome Sequencing.</title>
        <authorList>
            <person name="Kato S."/>
            <person name="Itoh T."/>
            <person name="Ohkuma M."/>
        </authorList>
    </citation>
    <scope>NUCLEOTIDE SEQUENCE [LARGE SCALE GENOMIC DNA]</scope>
    <source>
        <strain evidence="8 9">OYT1</strain>
    </source>
</reference>
<dbReference type="AlphaFoldDB" id="A0A2Z6G9B1"/>
<feature type="transmembrane region" description="Helical" evidence="6">
    <location>
        <begin position="21"/>
        <end position="39"/>
    </location>
</feature>
<dbReference type="Proteomes" id="UP000033070">
    <property type="component" value="Chromosome"/>
</dbReference>
<dbReference type="STRING" id="1188319.OYT1_00351"/>
<evidence type="ECO:0000313" key="8">
    <source>
        <dbReference type="EMBL" id="BBE49974.1"/>
    </source>
</evidence>
<feature type="transmembrane region" description="Helical" evidence="6">
    <location>
        <begin position="101"/>
        <end position="119"/>
    </location>
</feature>
<comment type="subcellular location">
    <subcellularLocation>
        <location evidence="1">Membrane</location>
        <topology evidence="1">Multi-pass membrane protein</topology>
    </subcellularLocation>
</comment>
<feature type="transmembrane region" description="Helical" evidence="6">
    <location>
        <begin position="125"/>
        <end position="146"/>
    </location>
</feature>
<name>A0A2Z6G9B1_9PROT</name>
<comment type="similarity">
    <text evidence="2">Belongs to the GtrA family.</text>
</comment>
<dbReference type="KEGG" id="fam:OYT1_ch0401"/>
<dbReference type="InterPro" id="IPR051401">
    <property type="entry name" value="GtrA_CellWall_Glycosyl"/>
</dbReference>
<organism evidence="8 9">
    <name type="scientific">Ferriphaselus amnicola</name>
    <dbReference type="NCBI Taxonomy" id="1188319"/>
    <lineage>
        <taxon>Bacteria</taxon>
        <taxon>Pseudomonadati</taxon>
        <taxon>Pseudomonadota</taxon>
        <taxon>Betaproteobacteria</taxon>
        <taxon>Nitrosomonadales</taxon>
        <taxon>Gallionellaceae</taxon>
        <taxon>Ferriphaselus</taxon>
    </lineage>
</organism>
<feature type="domain" description="GtrA/DPMS transmembrane" evidence="7">
    <location>
        <begin position="24"/>
        <end position="152"/>
    </location>
</feature>
<dbReference type="PANTHER" id="PTHR38459:SF1">
    <property type="entry name" value="PROPHAGE BACTOPRENOL-LINKED GLUCOSE TRANSLOCASE HOMOLOG"/>
    <property type="match status" value="1"/>
</dbReference>
<dbReference type="InterPro" id="IPR007267">
    <property type="entry name" value="GtrA_DPMS_TM"/>
</dbReference>
<evidence type="ECO:0000256" key="4">
    <source>
        <dbReference type="ARBA" id="ARBA00022989"/>
    </source>
</evidence>
<dbReference type="OrthoDB" id="9807815at2"/>
<accession>A0A2Z6G9B1</accession>
<dbReference type="RefSeq" id="WP_062625586.1">
    <property type="nucleotide sequence ID" value="NZ_AP018738.1"/>
</dbReference>
<evidence type="ECO:0000256" key="2">
    <source>
        <dbReference type="ARBA" id="ARBA00009399"/>
    </source>
</evidence>
<dbReference type="GO" id="GO:0005886">
    <property type="term" value="C:plasma membrane"/>
    <property type="evidence" value="ECO:0007669"/>
    <property type="project" value="TreeGrafter"/>
</dbReference>
<keyword evidence="4 6" id="KW-1133">Transmembrane helix</keyword>
<gene>
    <name evidence="8" type="ORF">OYT1_ch0401</name>
</gene>
<feature type="transmembrane region" description="Helical" evidence="6">
    <location>
        <begin position="59"/>
        <end position="80"/>
    </location>
</feature>
<dbReference type="EMBL" id="AP018738">
    <property type="protein sequence ID" value="BBE49974.1"/>
    <property type="molecule type" value="Genomic_DNA"/>
</dbReference>
<sequence>MTPFKLRMRAASLLRRIFSIRFLKFGTVGVSGIVVNQGVLYVMQEHVFHVANVVGQVDWLLLNASLSVAIFLATLNNFFWNRLWTWKDRVQHQHRPWIVQFGQYTLACGVSIALQFMFTNLLAPHVYYLIANFIAIGVTSVLNFLLNDIWTFGRVKLLGKAAVRQPK</sequence>
<evidence type="ECO:0000256" key="6">
    <source>
        <dbReference type="SAM" id="Phobius"/>
    </source>
</evidence>
<dbReference type="PANTHER" id="PTHR38459">
    <property type="entry name" value="PROPHAGE BACTOPRENOL-LINKED GLUCOSE TRANSLOCASE HOMOLOG"/>
    <property type="match status" value="1"/>
</dbReference>
<proteinExistence type="inferred from homology"/>